<comment type="caution">
    <text evidence="5">The sequence shown here is derived from an EMBL/GenBank/DDBJ whole genome shotgun (WGS) entry which is preliminary data.</text>
</comment>
<evidence type="ECO:0000256" key="3">
    <source>
        <dbReference type="SAM" id="MobiDB-lite"/>
    </source>
</evidence>
<evidence type="ECO:0000313" key="6">
    <source>
        <dbReference type="Proteomes" id="UP001190926"/>
    </source>
</evidence>
<proteinExistence type="predicted"/>
<evidence type="ECO:0000259" key="4">
    <source>
        <dbReference type="Pfam" id="PF14215"/>
    </source>
</evidence>
<keyword evidence="2" id="KW-0804">Transcription</keyword>
<dbReference type="GO" id="GO:0016301">
    <property type="term" value="F:kinase activity"/>
    <property type="evidence" value="ECO:0007669"/>
    <property type="project" value="UniProtKB-KW"/>
</dbReference>
<keyword evidence="5" id="KW-0418">Kinase</keyword>
<sequence length="299" mass="33777">MEEHLMNPLAATHLLQHTLRSFCIHQNSQWVYAIFWRILPRIFPPPKWDGQVGVHDRSRGNRRNWILAWEDGFCNFTASTAVMNSGESINVNSDDRRYQGLKPEVFFKMSHEIHNYGEGLIGNVAADHSHKWIYKDHNARENKSSAWHNLLNSHPRTWEAQFESGLQTIALIAVAEGVLQLGAVHKISEEASYVLAVRKKFSYIETIPGFLLPYPSSSACPNLNIDANFQINNSILSDGICHVNFPPMKLAPSMSSLEALLSKLPSVNPPPARRHFAAAVEEEFEEEEEEEEEGHGGGQ</sequence>
<dbReference type="PANTHER" id="PTHR46633">
    <property type="entry name" value="TRANSCRIPTION FACTOR MYC/MYB-RELATED"/>
    <property type="match status" value="1"/>
</dbReference>
<accession>A0AAD4IVK1</accession>
<dbReference type="EMBL" id="SDAM02001264">
    <property type="protein sequence ID" value="KAH6822388.1"/>
    <property type="molecule type" value="Genomic_DNA"/>
</dbReference>
<feature type="region of interest" description="Disordered" evidence="3">
    <location>
        <begin position="280"/>
        <end position="299"/>
    </location>
</feature>
<keyword evidence="5" id="KW-0808">Transferase</keyword>
<organism evidence="5 6">
    <name type="scientific">Perilla frutescens var. hirtella</name>
    <name type="common">Perilla citriodora</name>
    <name type="synonym">Perilla setoyensis</name>
    <dbReference type="NCBI Taxonomy" id="608512"/>
    <lineage>
        <taxon>Eukaryota</taxon>
        <taxon>Viridiplantae</taxon>
        <taxon>Streptophyta</taxon>
        <taxon>Embryophyta</taxon>
        <taxon>Tracheophyta</taxon>
        <taxon>Spermatophyta</taxon>
        <taxon>Magnoliopsida</taxon>
        <taxon>eudicotyledons</taxon>
        <taxon>Gunneridae</taxon>
        <taxon>Pentapetalae</taxon>
        <taxon>asterids</taxon>
        <taxon>lamiids</taxon>
        <taxon>Lamiales</taxon>
        <taxon>Lamiaceae</taxon>
        <taxon>Nepetoideae</taxon>
        <taxon>Elsholtzieae</taxon>
        <taxon>Perilla</taxon>
    </lineage>
</organism>
<dbReference type="Pfam" id="PF14215">
    <property type="entry name" value="bHLH-MYC_N"/>
    <property type="match status" value="1"/>
</dbReference>
<dbReference type="InterPro" id="IPR025610">
    <property type="entry name" value="MYC/MYB_N"/>
</dbReference>
<feature type="domain" description="Transcription factor MYC/MYB N-terminal" evidence="4">
    <location>
        <begin position="15"/>
        <end position="201"/>
    </location>
</feature>
<evidence type="ECO:0000313" key="5">
    <source>
        <dbReference type="EMBL" id="KAH6822388.1"/>
    </source>
</evidence>
<evidence type="ECO:0000256" key="2">
    <source>
        <dbReference type="ARBA" id="ARBA00023163"/>
    </source>
</evidence>
<reference evidence="5 6" key="1">
    <citation type="journal article" date="2021" name="Nat. Commun.">
        <title>Incipient diploidization of the medicinal plant Perilla within 10,000 years.</title>
        <authorList>
            <person name="Zhang Y."/>
            <person name="Shen Q."/>
            <person name="Leng L."/>
            <person name="Zhang D."/>
            <person name="Chen S."/>
            <person name="Shi Y."/>
            <person name="Ning Z."/>
            <person name="Chen S."/>
        </authorList>
    </citation>
    <scope>NUCLEOTIDE SEQUENCE [LARGE SCALE GENOMIC DNA]</scope>
    <source>
        <strain evidence="6">cv. PC099</strain>
    </source>
</reference>
<feature type="compositionally biased region" description="Acidic residues" evidence="3">
    <location>
        <begin position="280"/>
        <end position="293"/>
    </location>
</feature>
<dbReference type="AlphaFoldDB" id="A0AAD4IVK1"/>
<keyword evidence="1" id="KW-0805">Transcription regulation</keyword>
<keyword evidence="6" id="KW-1185">Reference proteome</keyword>
<dbReference type="Proteomes" id="UP001190926">
    <property type="component" value="Unassembled WGS sequence"/>
</dbReference>
<gene>
    <name evidence="5" type="ORF">C2S53_003853</name>
</gene>
<dbReference type="PANTHER" id="PTHR46633:SF3">
    <property type="entry name" value="SERINE_THREONINE-PROTEIN KINASE WNK (WITH NO LYSINE)-LIKE PROTEIN"/>
    <property type="match status" value="1"/>
</dbReference>
<name>A0AAD4IVK1_PERFH</name>
<evidence type="ECO:0000256" key="1">
    <source>
        <dbReference type="ARBA" id="ARBA00023015"/>
    </source>
</evidence>
<protein>
    <submittedName>
        <fullName evidence="5">Serine/threonine-protein kinase WNK No protein</fullName>
    </submittedName>
</protein>